<dbReference type="Gene3D" id="2.130.10.10">
    <property type="entry name" value="YVTN repeat-like/Quinoprotein amine dehydrogenase"/>
    <property type="match status" value="2"/>
</dbReference>
<dbReference type="InterPro" id="IPR015943">
    <property type="entry name" value="WD40/YVTN_repeat-like_dom_sf"/>
</dbReference>
<keyword evidence="1" id="KW-0732">Signal</keyword>
<feature type="chain" id="PRO_5031300557" evidence="1">
    <location>
        <begin position="26"/>
        <end position="348"/>
    </location>
</feature>
<sequence length="348" mass="36994">MLCRLIARLLVLLPMLWLAQGVAQAGTLLVANKAEGSVTLLRSPGFERLATLPTGQGPHEIALSPEGLRALVSNYGSAEQAGSSLTLLDLAKLRAVATIELPPGSRPHGLAWISADKAVVTAEGLRELLLIDVAAAELSQRIPIDQEGMHMLTVSRDGQRAWVANLLSGTVSAIDLVTFKKLGDAVSGAGAEGIALVRDGHELWVSNREADTISVFDALTLDKLADIPALGFPIRLESDERRGLVYASLARADAMAVIDVQQRKLIRRIDFDIAAADTQPSMLAADASSGSVPVGLKLTGAGEFLIVAHSNADLLSAWDPNKLELLQIFSAGQEPDGMAWTWIDLPLR</sequence>
<organism evidence="2 3">
    <name type="scientific">Sediminihaliea albiluteola</name>
    <dbReference type="NCBI Taxonomy" id="2758564"/>
    <lineage>
        <taxon>Bacteria</taxon>
        <taxon>Pseudomonadati</taxon>
        <taxon>Pseudomonadota</taxon>
        <taxon>Gammaproteobacteria</taxon>
        <taxon>Cellvibrionales</taxon>
        <taxon>Halieaceae</taxon>
        <taxon>Sediminihaliea</taxon>
    </lineage>
</organism>
<dbReference type="EMBL" id="JACFXU010000013">
    <property type="protein sequence ID" value="MBA6411936.1"/>
    <property type="molecule type" value="Genomic_DNA"/>
</dbReference>
<keyword evidence="3" id="KW-1185">Reference proteome</keyword>
<feature type="signal peptide" evidence="1">
    <location>
        <begin position="1"/>
        <end position="25"/>
    </location>
</feature>
<comment type="caution">
    <text evidence="2">The sequence shown here is derived from an EMBL/GenBank/DDBJ whole genome shotgun (WGS) entry which is preliminary data.</text>
</comment>
<dbReference type="Pfam" id="PF02239">
    <property type="entry name" value="Cytochrom_D1"/>
    <property type="match status" value="1"/>
</dbReference>
<protein>
    <submittedName>
        <fullName evidence="2">Beta-propeller fold lactonase family protein</fullName>
    </submittedName>
</protein>
<evidence type="ECO:0000313" key="2">
    <source>
        <dbReference type="EMBL" id="MBA6411936.1"/>
    </source>
</evidence>
<evidence type="ECO:0000313" key="3">
    <source>
        <dbReference type="Proteomes" id="UP000539350"/>
    </source>
</evidence>
<dbReference type="InterPro" id="IPR051200">
    <property type="entry name" value="Host-pathogen_enzymatic-act"/>
</dbReference>
<reference evidence="2 3" key="1">
    <citation type="submission" date="2020-07" db="EMBL/GenBank/DDBJ databases">
        <title>Halieaceae bacterium, F7430, whole genome shotgun sequencing project.</title>
        <authorList>
            <person name="Jiang S."/>
            <person name="Liu Z.W."/>
            <person name="Du Z.J."/>
        </authorList>
    </citation>
    <scope>NUCLEOTIDE SEQUENCE [LARGE SCALE GENOMIC DNA]</scope>
    <source>
        <strain evidence="2 3">F7430</strain>
    </source>
</reference>
<dbReference type="PANTHER" id="PTHR47197">
    <property type="entry name" value="PROTEIN NIRF"/>
    <property type="match status" value="1"/>
</dbReference>
<dbReference type="Proteomes" id="UP000539350">
    <property type="component" value="Unassembled WGS sequence"/>
</dbReference>
<accession>A0A7W2YHY4</accession>
<dbReference type="PANTHER" id="PTHR47197:SF3">
    <property type="entry name" value="DIHYDRO-HEME D1 DEHYDROGENASE"/>
    <property type="match status" value="1"/>
</dbReference>
<dbReference type="SUPFAM" id="SSF51004">
    <property type="entry name" value="C-terminal (heme d1) domain of cytochrome cd1-nitrite reductase"/>
    <property type="match status" value="1"/>
</dbReference>
<proteinExistence type="predicted"/>
<gene>
    <name evidence="2" type="ORF">H2508_02275</name>
</gene>
<dbReference type="AlphaFoldDB" id="A0A7W2YHY4"/>
<name>A0A7W2YHY4_9GAMM</name>
<dbReference type="RefSeq" id="WP_182168776.1">
    <property type="nucleotide sequence ID" value="NZ_JACFXU010000013.1"/>
</dbReference>
<evidence type="ECO:0000256" key="1">
    <source>
        <dbReference type="SAM" id="SignalP"/>
    </source>
</evidence>
<dbReference type="InterPro" id="IPR011048">
    <property type="entry name" value="Haem_d1_sf"/>
</dbReference>